<organism evidence="3 4">
    <name type="scientific">Orchesella dallaii</name>
    <dbReference type="NCBI Taxonomy" id="48710"/>
    <lineage>
        <taxon>Eukaryota</taxon>
        <taxon>Metazoa</taxon>
        <taxon>Ecdysozoa</taxon>
        <taxon>Arthropoda</taxon>
        <taxon>Hexapoda</taxon>
        <taxon>Collembola</taxon>
        <taxon>Entomobryomorpha</taxon>
        <taxon>Entomobryoidea</taxon>
        <taxon>Orchesellidae</taxon>
        <taxon>Orchesellinae</taxon>
        <taxon>Orchesella</taxon>
    </lineage>
</organism>
<dbReference type="Proteomes" id="UP001642540">
    <property type="component" value="Unassembled WGS sequence"/>
</dbReference>
<dbReference type="Gene3D" id="2.40.30.130">
    <property type="match status" value="1"/>
</dbReference>
<dbReference type="InterPro" id="IPR051335">
    <property type="entry name" value="Alanyl-tRNA_Editing_Enzymes"/>
</dbReference>
<evidence type="ECO:0000256" key="1">
    <source>
        <dbReference type="ARBA" id="ARBA00022723"/>
    </source>
</evidence>
<sequence length="155" mass="17219">MVYSYYQNINETTLAETQVVSCDLVDDKSELSNAGIEAAKILGQNVYRVVLADSIIFPEGGGQPDDRGTINEIQTIRSIRKGTEALHYLLVDDATTDKGDCKVVPFAPGQSVKTEIDWQRRFDHMQQHSGTSFYVVPVLSCNSLSAPETPIRPRR</sequence>
<reference evidence="3 4" key="1">
    <citation type="submission" date="2024-08" db="EMBL/GenBank/DDBJ databases">
        <authorList>
            <person name="Cucini C."/>
            <person name="Frati F."/>
        </authorList>
    </citation>
    <scope>NUCLEOTIDE SEQUENCE [LARGE SCALE GENOMIC DNA]</scope>
</reference>
<dbReference type="InterPro" id="IPR009000">
    <property type="entry name" value="Transl_B-barrel_sf"/>
</dbReference>
<accession>A0ABP1QCK5</accession>
<dbReference type="EMBL" id="CAXLJM020000026">
    <property type="protein sequence ID" value="CAL8094155.1"/>
    <property type="molecule type" value="Genomic_DNA"/>
</dbReference>
<dbReference type="PANTHER" id="PTHR43462:SF1">
    <property type="entry name" value="ALANYL-TRNA EDITING PROTEIN AARSD1"/>
    <property type="match status" value="1"/>
</dbReference>
<evidence type="ECO:0000256" key="2">
    <source>
        <dbReference type="ARBA" id="ARBA00022833"/>
    </source>
</evidence>
<evidence type="ECO:0000313" key="4">
    <source>
        <dbReference type="Proteomes" id="UP001642540"/>
    </source>
</evidence>
<protein>
    <submittedName>
        <fullName evidence="3">Uncharacterized protein</fullName>
    </submittedName>
</protein>
<evidence type="ECO:0000313" key="3">
    <source>
        <dbReference type="EMBL" id="CAL8094155.1"/>
    </source>
</evidence>
<comment type="caution">
    <text evidence="3">The sequence shown here is derived from an EMBL/GenBank/DDBJ whole genome shotgun (WGS) entry which is preliminary data.</text>
</comment>
<dbReference type="SUPFAM" id="SSF50447">
    <property type="entry name" value="Translation proteins"/>
    <property type="match status" value="1"/>
</dbReference>
<keyword evidence="1" id="KW-0479">Metal-binding</keyword>
<dbReference type="PANTHER" id="PTHR43462">
    <property type="entry name" value="ALANYL-TRNA EDITING PROTEIN"/>
    <property type="match status" value="1"/>
</dbReference>
<proteinExistence type="predicted"/>
<gene>
    <name evidence="3" type="ORF">ODALV1_LOCUS8710</name>
</gene>
<keyword evidence="4" id="KW-1185">Reference proteome</keyword>
<name>A0ABP1QCK5_9HEXA</name>
<keyword evidence="2" id="KW-0862">Zinc</keyword>